<organism evidence="1 2">
    <name type="scientific">Pieris macdunnoughi</name>
    <dbReference type="NCBI Taxonomy" id="345717"/>
    <lineage>
        <taxon>Eukaryota</taxon>
        <taxon>Metazoa</taxon>
        <taxon>Ecdysozoa</taxon>
        <taxon>Arthropoda</taxon>
        <taxon>Hexapoda</taxon>
        <taxon>Insecta</taxon>
        <taxon>Pterygota</taxon>
        <taxon>Neoptera</taxon>
        <taxon>Endopterygota</taxon>
        <taxon>Lepidoptera</taxon>
        <taxon>Glossata</taxon>
        <taxon>Ditrysia</taxon>
        <taxon>Papilionoidea</taxon>
        <taxon>Pieridae</taxon>
        <taxon>Pierinae</taxon>
        <taxon>Pieris</taxon>
    </lineage>
</organism>
<name>A0A821S4Z3_9NEOP</name>
<protein>
    <submittedName>
        <fullName evidence="1">Uncharacterized protein</fullName>
    </submittedName>
</protein>
<keyword evidence="2" id="KW-1185">Reference proteome</keyword>
<dbReference type="EMBL" id="CAJOBZ010000016">
    <property type="protein sequence ID" value="CAF4851100.1"/>
    <property type="molecule type" value="Genomic_DNA"/>
</dbReference>
<dbReference type="AlphaFoldDB" id="A0A821S4Z3"/>
<accession>A0A821S4Z3</accession>
<proteinExistence type="predicted"/>
<sequence>MIGMASGFNVVSPRPQFSSLLACSGTARQYGAHKPRLRTGTPGCPCIQCGTSYLFILFRFRILRSEFCSLFVDNSSDFNLVANRAHYQKLVHASALTYENCI</sequence>
<comment type="caution">
    <text evidence="1">The sequence shown here is derived from an EMBL/GenBank/DDBJ whole genome shotgun (WGS) entry which is preliminary data.</text>
</comment>
<gene>
    <name evidence="1" type="ORF">PMACD_LOCUS7058</name>
</gene>
<evidence type="ECO:0000313" key="1">
    <source>
        <dbReference type="EMBL" id="CAF4851100.1"/>
    </source>
</evidence>
<dbReference type="Proteomes" id="UP000663880">
    <property type="component" value="Unassembled WGS sequence"/>
</dbReference>
<evidence type="ECO:0000313" key="2">
    <source>
        <dbReference type="Proteomes" id="UP000663880"/>
    </source>
</evidence>
<reference evidence="1" key="1">
    <citation type="submission" date="2021-02" db="EMBL/GenBank/DDBJ databases">
        <authorList>
            <person name="Steward A R."/>
        </authorList>
    </citation>
    <scope>NUCLEOTIDE SEQUENCE</scope>
</reference>